<dbReference type="EMBL" id="NWTK01000004">
    <property type="protein sequence ID" value="PKR54563.1"/>
    <property type="molecule type" value="Genomic_DNA"/>
</dbReference>
<evidence type="ECO:0000313" key="3">
    <source>
        <dbReference type="Proteomes" id="UP000233597"/>
    </source>
</evidence>
<comment type="caution">
    <text evidence="2">The sequence shown here is derived from an EMBL/GenBank/DDBJ whole genome shotgun (WGS) entry which is preliminary data.</text>
</comment>
<evidence type="ECO:0000256" key="1">
    <source>
        <dbReference type="SAM" id="MobiDB-lite"/>
    </source>
</evidence>
<gene>
    <name evidence="2" type="ORF">COO20_07320</name>
</gene>
<organism evidence="2 3">
    <name type="scientific">Thalassospira marina</name>
    <dbReference type="NCBI Taxonomy" id="2048283"/>
    <lineage>
        <taxon>Bacteria</taxon>
        <taxon>Pseudomonadati</taxon>
        <taxon>Pseudomonadota</taxon>
        <taxon>Alphaproteobacteria</taxon>
        <taxon>Rhodospirillales</taxon>
        <taxon>Thalassospiraceae</taxon>
        <taxon>Thalassospira</taxon>
    </lineage>
</organism>
<proteinExistence type="predicted"/>
<dbReference type="RefSeq" id="WP_101265100.1">
    <property type="nucleotide sequence ID" value="NZ_NWTK01000004.1"/>
</dbReference>
<name>A0A2N3KVR5_9PROT</name>
<feature type="region of interest" description="Disordered" evidence="1">
    <location>
        <begin position="155"/>
        <end position="216"/>
    </location>
</feature>
<dbReference type="Gene3D" id="2.30.30.40">
    <property type="entry name" value="SH3 Domains"/>
    <property type="match status" value="1"/>
</dbReference>
<protein>
    <recommendedName>
        <fullName evidence="4">SH3b domain-containing protein</fullName>
    </recommendedName>
</protein>
<accession>A0A2N3KVR5</accession>
<dbReference type="Proteomes" id="UP000233597">
    <property type="component" value="Unassembled WGS sequence"/>
</dbReference>
<evidence type="ECO:0008006" key="4">
    <source>
        <dbReference type="Google" id="ProtNLM"/>
    </source>
</evidence>
<dbReference type="OrthoDB" id="7346174at2"/>
<feature type="compositionally biased region" description="Polar residues" evidence="1">
    <location>
        <begin position="206"/>
        <end position="216"/>
    </location>
</feature>
<reference evidence="2 3" key="1">
    <citation type="submission" date="2017-09" db="EMBL/GenBank/DDBJ databases">
        <title>Biodiversity and function of Thalassospira species in the particle-attached aromatic-hydrocarbon-degrading consortia from the surface seawater of the South China Sea.</title>
        <authorList>
            <person name="Dong C."/>
            <person name="Liu R."/>
            <person name="Shao Z."/>
        </authorList>
    </citation>
    <scope>NUCLEOTIDE SEQUENCE [LARGE SCALE GENOMIC DNA]</scope>
    <source>
        <strain evidence="2 3">CSC1P2</strain>
    </source>
</reference>
<dbReference type="AlphaFoldDB" id="A0A2N3KVR5"/>
<evidence type="ECO:0000313" key="2">
    <source>
        <dbReference type="EMBL" id="PKR54563.1"/>
    </source>
</evidence>
<sequence>MKKLLIGVVVLGLVAAGGWFYWNQQQAKQQRMADRFMPSPAQLYSGIADQVTPVFDLHGYKIAMLVPGDRIEGDSWVFRGTARSGNLSPAYYGQVDYSCGPNGGDDGACWKLSQLVVDGRPLKLVGAVEGDSAAMADETTALENRESQALGMNNALDNNAASSDSNDPQASAGQSDTSDVMKPDGGANEVDGADASSEPAAVADNGGTSAASGDVWRTTSDNVNARMGPGTDFEIAFAMPQSTPMQLLEQKNDWGHFAYSGPDGKTYRVWIYMNLVAKD</sequence>
<feature type="compositionally biased region" description="Low complexity" evidence="1">
    <location>
        <begin position="155"/>
        <end position="172"/>
    </location>
</feature>